<dbReference type="EMBL" id="JAPDRP010000013">
    <property type="protein sequence ID" value="KAJ9642317.1"/>
    <property type="molecule type" value="Genomic_DNA"/>
</dbReference>
<proteinExistence type="predicted"/>
<reference evidence="1" key="1">
    <citation type="submission" date="2022-10" db="EMBL/GenBank/DDBJ databases">
        <title>Culturing micro-colonial fungi from biological soil crusts in the Mojave desert and describing Neophaeococcomyces mojavensis, and introducing the new genera and species Taxawa tesnikishii.</title>
        <authorList>
            <person name="Kurbessoian T."/>
            <person name="Stajich J.E."/>
        </authorList>
    </citation>
    <scope>NUCLEOTIDE SEQUENCE</scope>
    <source>
        <strain evidence="1">JES_115</strain>
    </source>
</reference>
<evidence type="ECO:0000313" key="2">
    <source>
        <dbReference type="Proteomes" id="UP001172680"/>
    </source>
</evidence>
<dbReference type="Proteomes" id="UP001172680">
    <property type="component" value="Unassembled WGS sequence"/>
</dbReference>
<gene>
    <name evidence="1" type="ORF">H2199_004697</name>
</gene>
<accession>A0ACC2Z544</accession>
<sequence length="313" mass="34426">MSGYNARRGPNVSQYIANLNQVPSAQEMASQKQELFNFDDDLFNNAEFFDFDMGTMADVSQQPIEYDPTQEQRTRRQNASAFRQGAVSKPVNDFLNGDFQFPEFAGLPDVVPAAPGTNFDIPQAPYLHNLAPSATSPITTSPVSTSPLPVPYTGEKRKLDALSSTPADSGTIDEAARAAAEEDKRRRNTAASARFRVKKKQREQALEKTAKEMTDKVGALEARVKELETENKWLKDLLVKKNEGKTSAAKENEVERSLGEKTDGVGTGGGNKGVGLNDCFNANSLFGHMRHFDSFLGSFLHNGRKDAPKKGFR</sequence>
<name>A0ACC2Z544_9PEZI</name>
<protein>
    <submittedName>
        <fullName evidence="1">Uncharacterized protein</fullName>
    </submittedName>
</protein>
<keyword evidence="2" id="KW-1185">Reference proteome</keyword>
<organism evidence="1 2">
    <name type="scientific">Coniosporium tulheliwenetii</name>
    <dbReference type="NCBI Taxonomy" id="3383036"/>
    <lineage>
        <taxon>Eukaryota</taxon>
        <taxon>Fungi</taxon>
        <taxon>Dikarya</taxon>
        <taxon>Ascomycota</taxon>
        <taxon>Pezizomycotina</taxon>
        <taxon>Dothideomycetes</taxon>
        <taxon>Dothideomycetes incertae sedis</taxon>
        <taxon>Coniosporium</taxon>
    </lineage>
</organism>
<evidence type="ECO:0000313" key="1">
    <source>
        <dbReference type="EMBL" id="KAJ9642317.1"/>
    </source>
</evidence>
<comment type="caution">
    <text evidence="1">The sequence shown here is derived from an EMBL/GenBank/DDBJ whole genome shotgun (WGS) entry which is preliminary data.</text>
</comment>